<evidence type="ECO:0000256" key="4">
    <source>
        <dbReference type="ARBA" id="ARBA00023163"/>
    </source>
</evidence>
<comment type="caution">
    <text evidence="9">The sequence shown here is derived from an EMBL/GenBank/DDBJ whole genome shotgun (WGS) entry which is preliminary data.</text>
</comment>
<sequence>MPSVGTRRSTRVFVPKSKSSLRSDPLSRSPTSHIRSVKTNSNSRQEGDVANSDWLSLFSDWTRDRNSGAVADGLDQATAGEAPSGYPMEEKDEKMPDIVYTRKRPRQKAESSGSNGQSKRFGAVYIRKGKIKRPKLEDVDQRERFGTRVSEKKVVSLVKEHLDIVPRSTWDLARRVGVSEIDITTRFKGTSVVLGVLVEMKCNRSSRIFLGFLLSVLGWIRSNSRAKIWRLISFLMKGPIARVFSVHGVHFLPLLEGKDNVAGDSLPSIGVCKMHESGKTIPFLSLSFSSLPSYFTTLHLTISLPSLYIPIFLLNPSSSPSQNASISYVALEDHGNTCFPTGTITHEIDTCASSSKVSETPVSTCASSSKVSETPVSTCASNSKVSEIPVDTCANSSKVSETPAGTYASFSKVSDTLASRDKSLGYSTQALSPLPEFSTILHSSKLRGHQQKKRSSSRISRAAKSLAEKSLPAKQSASFNTSSYRPTPLELPPDDSSQSGIDSDVSTPLGKHRRFSSVKSPADRAHERQALAEAKQNIDAVRCKANILVTLEDRCYREDDAMVSIEESESNEWLICVTLQDNSKFRHKPNEMRPCVVNRFTHAYMWTVDEVMRLEFTDKLDWLLFKELHAECRVRNSREKEKEKEVGPVQIPTPGVDVVSGYNLGRISDRFVLPDTYIRVLDDEVQRAMKKEDAIYEADSDDERWLNDFNGRGSGGVSLEEFEMLISLLEKDAYNFPVGVGKIEGVYERCKELKREDAVVGVYNYWLQRRTEKNNALVRFFQWEEKPVKVVQWARKPYFKKKRSFKRQRSQVVARPKPEQTSTQDVVEDETVRRLREVEADAKRVVESAIRLRTRAQILMEQAELATYRAIMALRISDALSRMSQTAPDSQSDHDMMPFPSFD</sequence>
<evidence type="ECO:0000259" key="8">
    <source>
        <dbReference type="Pfam" id="PF10513"/>
    </source>
</evidence>
<dbReference type="OrthoDB" id="435275at2759"/>
<dbReference type="InterPro" id="IPR019542">
    <property type="entry name" value="Enhancer_polycomb-like_N"/>
</dbReference>
<dbReference type="EMBL" id="SWLB01000022">
    <property type="protein sequence ID" value="KAF3323868.1"/>
    <property type="molecule type" value="Genomic_DNA"/>
</dbReference>
<organism evidence="9 10">
    <name type="scientific">Carex littledalei</name>
    <dbReference type="NCBI Taxonomy" id="544730"/>
    <lineage>
        <taxon>Eukaryota</taxon>
        <taxon>Viridiplantae</taxon>
        <taxon>Streptophyta</taxon>
        <taxon>Embryophyta</taxon>
        <taxon>Tracheophyta</taxon>
        <taxon>Spermatophyta</taxon>
        <taxon>Magnoliopsida</taxon>
        <taxon>Liliopsida</taxon>
        <taxon>Poales</taxon>
        <taxon>Cyperaceae</taxon>
        <taxon>Cyperoideae</taxon>
        <taxon>Cariceae</taxon>
        <taxon>Carex</taxon>
        <taxon>Carex subgen. Euthyceras</taxon>
    </lineage>
</organism>
<evidence type="ECO:0000256" key="3">
    <source>
        <dbReference type="ARBA" id="ARBA00023015"/>
    </source>
</evidence>
<reference evidence="9" key="1">
    <citation type="submission" date="2020-01" db="EMBL/GenBank/DDBJ databases">
        <title>Genome sequence of Kobresia littledalei, the first chromosome-level genome in the family Cyperaceae.</title>
        <authorList>
            <person name="Qu G."/>
        </authorList>
    </citation>
    <scope>NUCLEOTIDE SEQUENCE</scope>
    <source>
        <strain evidence="9">C.B.Clarke</strain>
        <tissue evidence="9">Leaf</tissue>
    </source>
</reference>
<evidence type="ECO:0000256" key="7">
    <source>
        <dbReference type="SAM" id="MobiDB-lite"/>
    </source>
</evidence>
<evidence type="ECO:0000256" key="5">
    <source>
        <dbReference type="ARBA" id="ARBA00023242"/>
    </source>
</evidence>
<keyword evidence="5 6" id="KW-0539">Nucleus</keyword>
<feature type="compositionally biased region" description="Low complexity" evidence="7">
    <location>
        <begin position="16"/>
        <end position="32"/>
    </location>
</feature>
<dbReference type="GO" id="GO:0035267">
    <property type="term" value="C:NuA4 histone acetyltransferase complex"/>
    <property type="evidence" value="ECO:0007669"/>
    <property type="project" value="InterPro"/>
</dbReference>
<name>A0A833QHR6_9POAL</name>
<gene>
    <name evidence="9" type="ORF">FCM35_KLT11335</name>
</gene>
<feature type="region of interest" description="Disordered" evidence="7">
    <location>
        <begin position="884"/>
        <end position="903"/>
    </location>
</feature>
<dbReference type="PANTHER" id="PTHR14898">
    <property type="entry name" value="ENHANCER OF POLYCOMB"/>
    <property type="match status" value="1"/>
</dbReference>
<dbReference type="GO" id="GO:0006357">
    <property type="term" value="P:regulation of transcription by RNA polymerase II"/>
    <property type="evidence" value="ECO:0007669"/>
    <property type="project" value="InterPro"/>
</dbReference>
<evidence type="ECO:0000313" key="9">
    <source>
        <dbReference type="EMBL" id="KAF3323868.1"/>
    </source>
</evidence>
<evidence type="ECO:0000256" key="6">
    <source>
        <dbReference type="RuleBase" id="RU361124"/>
    </source>
</evidence>
<feature type="compositionally biased region" description="Polar residues" evidence="7">
    <location>
        <begin position="473"/>
        <end position="485"/>
    </location>
</feature>
<feature type="compositionally biased region" description="Polar residues" evidence="7">
    <location>
        <begin position="495"/>
        <end position="506"/>
    </location>
</feature>
<dbReference type="Proteomes" id="UP000623129">
    <property type="component" value="Unassembled WGS sequence"/>
</dbReference>
<proteinExistence type="inferred from homology"/>
<evidence type="ECO:0000256" key="1">
    <source>
        <dbReference type="ARBA" id="ARBA00004123"/>
    </source>
</evidence>
<dbReference type="InterPro" id="IPR024943">
    <property type="entry name" value="Enhancer_polycomb"/>
</dbReference>
<feature type="compositionally biased region" description="Basic residues" evidence="7">
    <location>
        <begin position="444"/>
        <end position="456"/>
    </location>
</feature>
<feature type="region of interest" description="Disordered" evidence="7">
    <location>
        <begin position="66"/>
        <end position="96"/>
    </location>
</feature>
<comment type="subcellular location">
    <subcellularLocation>
        <location evidence="1 6">Nucleus</location>
    </subcellularLocation>
</comment>
<feature type="region of interest" description="Disordered" evidence="7">
    <location>
        <begin position="442"/>
        <end position="524"/>
    </location>
</feature>
<protein>
    <recommendedName>
        <fullName evidence="6">Enhancer of polycomb-like protein</fullName>
    </recommendedName>
</protein>
<keyword evidence="10" id="KW-1185">Reference proteome</keyword>
<feature type="region of interest" description="Disordered" evidence="7">
    <location>
        <begin position="1"/>
        <end position="49"/>
    </location>
</feature>
<dbReference type="AlphaFoldDB" id="A0A833QHR6"/>
<feature type="compositionally biased region" description="Polar residues" evidence="7">
    <location>
        <begin position="33"/>
        <end position="44"/>
    </location>
</feature>
<keyword evidence="4 6" id="KW-0804">Transcription</keyword>
<dbReference type="GO" id="GO:0005634">
    <property type="term" value="C:nucleus"/>
    <property type="evidence" value="ECO:0007669"/>
    <property type="project" value="UniProtKB-SubCell"/>
</dbReference>
<comment type="similarity">
    <text evidence="2 6">Belongs to the enhancer of polycomb family.</text>
</comment>
<feature type="domain" description="Enhancer of polycomb-like N-terminal" evidence="8">
    <location>
        <begin position="626"/>
        <end position="731"/>
    </location>
</feature>
<keyword evidence="3 6" id="KW-0805">Transcription regulation</keyword>
<dbReference type="Pfam" id="PF10513">
    <property type="entry name" value="EPL1"/>
    <property type="match status" value="1"/>
</dbReference>
<evidence type="ECO:0000256" key="2">
    <source>
        <dbReference type="ARBA" id="ARBA00008035"/>
    </source>
</evidence>
<evidence type="ECO:0000313" key="10">
    <source>
        <dbReference type="Proteomes" id="UP000623129"/>
    </source>
</evidence>
<accession>A0A833QHR6</accession>